<name>A0AA40LFX1_CNENI</name>
<feature type="domain" description="Ig-like" evidence="6">
    <location>
        <begin position="122"/>
        <end position="209"/>
    </location>
</feature>
<sequence length="251" mass="28478">MTVLLFTFWTRPTTAQLAIESTNAVEGEDVILRIRNNPPDASAYVWFRGEGAEARRYILFFSLEVNDFGRGPEYTGRETVNKEGCLLIKKVTLRDSGMYTVVVYLHNSKKEIGFGRLNVYQPVRVPTLLASTTTATENKDAVVLTCYSTAMFTEWLFNAESLQLRERMKLSWNNRILTIDPVRREDAGHYQCQVSNPISSADSIEIELDWSCDDQWEHAISFQESNLCPFSNASCAGHLDTVLDSKNVQEV</sequence>
<dbReference type="InterPro" id="IPR013783">
    <property type="entry name" value="Ig-like_fold"/>
</dbReference>
<dbReference type="SMART" id="SM00408">
    <property type="entry name" value="IGc2"/>
    <property type="match status" value="1"/>
</dbReference>
<dbReference type="GO" id="GO:0009986">
    <property type="term" value="C:cell surface"/>
    <property type="evidence" value="ECO:0007669"/>
    <property type="project" value="TreeGrafter"/>
</dbReference>
<evidence type="ECO:0000313" key="7">
    <source>
        <dbReference type="EMBL" id="KAK1330133.1"/>
    </source>
</evidence>
<organism evidence="7 8">
    <name type="scientific">Cnephaeus nilssonii</name>
    <name type="common">Northern bat</name>
    <name type="synonym">Eptesicus nilssonii</name>
    <dbReference type="NCBI Taxonomy" id="3371016"/>
    <lineage>
        <taxon>Eukaryota</taxon>
        <taxon>Metazoa</taxon>
        <taxon>Chordata</taxon>
        <taxon>Craniata</taxon>
        <taxon>Vertebrata</taxon>
        <taxon>Euteleostomi</taxon>
        <taxon>Mammalia</taxon>
        <taxon>Eutheria</taxon>
        <taxon>Laurasiatheria</taxon>
        <taxon>Chiroptera</taxon>
        <taxon>Yangochiroptera</taxon>
        <taxon>Vespertilionidae</taxon>
        <taxon>Cnephaeus</taxon>
    </lineage>
</organism>
<comment type="caution">
    <text evidence="7">The sequence shown here is derived from an EMBL/GenBank/DDBJ whole genome shotgun (WGS) entry which is preliminary data.</text>
</comment>
<feature type="non-terminal residue" evidence="7">
    <location>
        <position position="251"/>
    </location>
</feature>
<keyword evidence="2" id="KW-0325">Glycoprotein</keyword>
<dbReference type="EMBL" id="JAULJE010000021">
    <property type="protein sequence ID" value="KAK1330133.1"/>
    <property type="molecule type" value="Genomic_DNA"/>
</dbReference>
<reference evidence="7" key="1">
    <citation type="submission" date="2023-06" db="EMBL/GenBank/DDBJ databases">
        <title>Reference genome for the Northern bat (Eptesicus nilssonii), a most northern bat species.</title>
        <authorList>
            <person name="Laine V.N."/>
            <person name="Pulliainen A.T."/>
            <person name="Lilley T.M."/>
        </authorList>
    </citation>
    <scope>NUCLEOTIDE SEQUENCE</scope>
    <source>
        <strain evidence="7">BLF_Eptnil</strain>
        <tissue evidence="7">Kidney</tissue>
    </source>
</reference>
<dbReference type="PANTHER" id="PTHR44427">
    <property type="entry name" value="CARCINOEMBRYONIC ANTIGEN-RELATED CELL ADHESION MOLECULE 19"/>
    <property type="match status" value="1"/>
</dbReference>
<dbReference type="GO" id="GO:0007165">
    <property type="term" value="P:signal transduction"/>
    <property type="evidence" value="ECO:0007669"/>
    <property type="project" value="TreeGrafter"/>
</dbReference>
<dbReference type="GO" id="GO:0005886">
    <property type="term" value="C:plasma membrane"/>
    <property type="evidence" value="ECO:0007669"/>
    <property type="project" value="TreeGrafter"/>
</dbReference>
<dbReference type="SMART" id="SM00409">
    <property type="entry name" value="IG"/>
    <property type="match status" value="2"/>
</dbReference>
<evidence type="ECO:0000256" key="1">
    <source>
        <dbReference type="ARBA" id="ARBA00022729"/>
    </source>
</evidence>
<protein>
    <recommendedName>
        <fullName evidence="6">Ig-like domain-containing protein</fullName>
    </recommendedName>
</protein>
<gene>
    <name evidence="7" type="ORF">QTO34_010319</name>
</gene>
<dbReference type="InterPro" id="IPR013106">
    <property type="entry name" value="Ig_V-set"/>
</dbReference>
<dbReference type="PANTHER" id="PTHR44427:SF1">
    <property type="entry name" value="CARCINOEMBRYONIC ANTIGEN-RELATED CELL ADHESION MOLECULE 1"/>
    <property type="match status" value="1"/>
</dbReference>
<dbReference type="InterPro" id="IPR036179">
    <property type="entry name" value="Ig-like_dom_sf"/>
</dbReference>
<dbReference type="Gene3D" id="2.60.40.10">
    <property type="entry name" value="Immunoglobulins"/>
    <property type="match status" value="2"/>
</dbReference>
<dbReference type="AlphaFoldDB" id="A0AA40LFX1"/>
<dbReference type="Proteomes" id="UP001177744">
    <property type="component" value="Unassembled WGS sequence"/>
</dbReference>
<keyword evidence="3" id="KW-0393">Immunoglobulin domain</keyword>
<evidence type="ECO:0000256" key="2">
    <source>
        <dbReference type="ARBA" id="ARBA00023180"/>
    </source>
</evidence>
<accession>A0AA40LFX1</accession>
<dbReference type="PROSITE" id="PS50835">
    <property type="entry name" value="IG_LIKE"/>
    <property type="match status" value="1"/>
</dbReference>
<keyword evidence="8" id="KW-1185">Reference proteome</keyword>
<dbReference type="SUPFAM" id="SSF48726">
    <property type="entry name" value="Immunoglobulin"/>
    <property type="match status" value="2"/>
</dbReference>
<evidence type="ECO:0000256" key="3">
    <source>
        <dbReference type="ARBA" id="ARBA00023319"/>
    </source>
</evidence>
<dbReference type="FunFam" id="2.60.40.10:FF:000244">
    <property type="entry name" value="carcinoembryonic antigen-related cell adhesion molecule 16"/>
    <property type="match status" value="1"/>
</dbReference>
<evidence type="ECO:0000313" key="8">
    <source>
        <dbReference type="Proteomes" id="UP001177744"/>
    </source>
</evidence>
<evidence type="ECO:0000259" key="6">
    <source>
        <dbReference type="PROSITE" id="PS50835"/>
    </source>
</evidence>
<feature type="signal peptide" evidence="5">
    <location>
        <begin position="1"/>
        <end position="15"/>
    </location>
</feature>
<dbReference type="GO" id="GO:1990782">
    <property type="term" value="F:protein tyrosine kinase binding"/>
    <property type="evidence" value="ECO:0007669"/>
    <property type="project" value="TreeGrafter"/>
</dbReference>
<dbReference type="InterPro" id="IPR007110">
    <property type="entry name" value="Ig-like_dom"/>
</dbReference>
<feature type="chain" id="PRO_5041300744" description="Ig-like domain-containing protein" evidence="5">
    <location>
        <begin position="16"/>
        <end position="251"/>
    </location>
</feature>
<dbReference type="Pfam" id="PF13927">
    <property type="entry name" value="Ig_3"/>
    <property type="match status" value="1"/>
</dbReference>
<dbReference type="Pfam" id="PF07686">
    <property type="entry name" value="V-set"/>
    <property type="match status" value="1"/>
</dbReference>
<dbReference type="InterPro" id="IPR003598">
    <property type="entry name" value="Ig_sub2"/>
</dbReference>
<proteinExistence type="inferred from homology"/>
<dbReference type="InterPro" id="IPR050831">
    <property type="entry name" value="CEA_cell_adhesion"/>
</dbReference>
<keyword evidence="1 5" id="KW-0732">Signal</keyword>
<evidence type="ECO:0000256" key="4">
    <source>
        <dbReference type="ARBA" id="ARBA00038222"/>
    </source>
</evidence>
<dbReference type="InterPro" id="IPR003599">
    <property type="entry name" value="Ig_sub"/>
</dbReference>
<comment type="similarity">
    <text evidence="4">Belongs to the immunoglobulin superfamily. CEA family.</text>
</comment>
<dbReference type="GO" id="GO:0002682">
    <property type="term" value="P:regulation of immune system process"/>
    <property type="evidence" value="ECO:0007669"/>
    <property type="project" value="TreeGrafter"/>
</dbReference>
<evidence type="ECO:0000256" key="5">
    <source>
        <dbReference type="SAM" id="SignalP"/>
    </source>
</evidence>